<evidence type="ECO:0000256" key="7">
    <source>
        <dbReference type="ARBA" id="ARBA00022982"/>
    </source>
</evidence>
<evidence type="ECO:0000259" key="14">
    <source>
        <dbReference type="PROSITE" id="PS50999"/>
    </source>
</evidence>
<dbReference type="InterPro" id="IPR011759">
    <property type="entry name" value="Cyt_c_oxidase_su2_TM_dom"/>
</dbReference>
<dbReference type="PROSITE" id="PS50857">
    <property type="entry name" value="COX2_CUA"/>
    <property type="match status" value="1"/>
</dbReference>
<dbReference type="GO" id="GO:0005886">
    <property type="term" value="C:plasma membrane"/>
    <property type="evidence" value="ECO:0007669"/>
    <property type="project" value="UniProtKB-SubCell"/>
</dbReference>
<dbReference type="EC" id="7.1.1.9" evidence="11"/>
<keyword evidence="8 12" id="KW-1133">Transmembrane helix</keyword>
<feature type="domain" description="Cytochrome oxidase subunit II copper A binding" evidence="13">
    <location>
        <begin position="139"/>
        <end position="250"/>
    </location>
</feature>
<feature type="transmembrane region" description="Helical" evidence="12">
    <location>
        <begin position="45"/>
        <end position="68"/>
    </location>
</feature>
<keyword evidence="16" id="KW-1185">Reference proteome</keyword>
<keyword evidence="9 12" id="KW-0472">Membrane</keyword>
<evidence type="ECO:0000256" key="5">
    <source>
        <dbReference type="ARBA" id="ARBA00022692"/>
    </source>
</evidence>
<feature type="domain" description="Cytochrome oxidase subunit II transmembrane region profile" evidence="14">
    <location>
        <begin position="22"/>
        <end position="120"/>
    </location>
</feature>
<organism evidence="15 16">
    <name type="scientific">Crocosphaera subtropica (strain ATCC 51142 / BH68)</name>
    <name type="common">Cyanothece sp. (strain ATCC 51142)</name>
    <dbReference type="NCBI Taxonomy" id="43989"/>
    <lineage>
        <taxon>Bacteria</taxon>
        <taxon>Bacillati</taxon>
        <taxon>Cyanobacteriota</taxon>
        <taxon>Cyanophyceae</taxon>
        <taxon>Oscillatoriophycideae</taxon>
        <taxon>Chroococcales</taxon>
        <taxon>Aphanothecaceae</taxon>
        <taxon>Crocosphaera</taxon>
        <taxon>Crocosphaera subtropica</taxon>
    </lineage>
</organism>
<accession>B1X202</accession>
<dbReference type="Pfam" id="PF00116">
    <property type="entry name" value="COX2"/>
    <property type="match status" value="1"/>
</dbReference>
<dbReference type="Pfam" id="PF02790">
    <property type="entry name" value="COX2_TM"/>
    <property type="match status" value="1"/>
</dbReference>
<evidence type="ECO:0000256" key="1">
    <source>
        <dbReference type="ARBA" id="ARBA00004141"/>
    </source>
</evidence>
<dbReference type="STRING" id="43989.cce_4815"/>
<dbReference type="InterPro" id="IPR008972">
    <property type="entry name" value="Cupredoxin"/>
</dbReference>
<dbReference type="CDD" id="cd13919">
    <property type="entry name" value="CuRO_HCO_II_like_5"/>
    <property type="match status" value="1"/>
</dbReference>
<sequence>MKKRRILLLMITAIALSLISLWIGQLSYGWLPPQGTTEAILIDNLFTFLVSLGSFIFLGVTGVVIYFVMFNRVAKYDWSDGPAIEGNVTLEIIWTVIPILLVFWIAGYSYQIYQQMGIQGGHHHSHQSIDIETVKTVDKPFETIEVIAKQWAWIFHYPESNITSTELHLPIDQRVHLALRSQDVLHGFYIPAFRVKQDMIPQETIALEFTPIRQGNYQLTDSQFSGTYFATMTANVVVQSKEDYETWLKKAAKQTPFLADNQAFSEYNQQSQKMIKTGWPSIKPAQPPLVNYQ</sequence>
<dbReference type="KEGG" id="cyt:cce_4815"/>
<dbReference type="eggNOG" id="COG1622">
    <property type="taxonomic scope" value="Bacteria"/>
</dbReference>
<dbReference type="InterPro" id="IPR002429">
    <property type="entry name" value="CcO_II-like_C"/>
</dbReference>
<dbReference type="RefSeq" id="WP_009546426.1">
    <property type="nucleotide sequence ID" value="NC_010547.1"/>
</dbReference>
<protein>
    <recommendedName>
        <fullName evidence="11">Cytochrome c oxidase subunit 2</fullName>
        <ecNumber evidence="11">7.1.1.9</ecNumber>
    </recommendedName>
</protein>
<evidence type="ECO:0000256" key="12">
    <source>
        <dbReference type="SAM" id="Phobius"/>
    </source>
</evidence>
<evidence type="ECO:0000256" key="10">
    <source>
        <dbReference type="RuleBase" id="RU000456"/>
    </source>
</evidence>
<dbReference type="InterPro" id="IPR036257">
    <property type="entry name" value="Cyt_c_oxidase_su2_TM_sf"/>
</dbReference>
<evidence type="ECO:0000256" key="11">
    <source>
        <dbReference type="RuleBase" id="RU004024"/>
    </source>
</evidence>
<dbReference type="Gene3D" id="2.60.40.420">
    <property type="entry name" value="Cupredoxins - blue copper proteins"/>
    <property type="match status" value="1"/>
</dbReference>
<proteinExistence type="inferred from homology"/>
<evidence type="ECO:0000313" key="15">
    <source>
        <dbReference type="EMBL" id="ACB54163.1"/>
    </source>
</evidence>
<keyword evidence="11" id="KW-0186">Copper</keyword>
<evidence type="ECO:0000313" key="16">
    <source>
        <dbReference type="Proteomes" id="UP000001203"/>
    </source>
</evidence>
<evidence type="ECO:0000259" key="13">
    <source>
        <dbReference type="PROSITE" id="PS50857"/>
    </source>
</evidence>
<gene>
    <name evidence="15" type="primary">coxB2</name>
    <name evidence="15" type="synonym">ctaC2</name>
    <name evidence="15" type="ordered locus">cce_4815</name>
</gene>
<comment type="subcellular location">
    <subcellularLocation>
        <location evidence="10">Cell membrane</location>
        <topology evidence="10">Multi-pass membrane protein</topology>
    </subcellularLocation>
    <subcellularLocation>
        <location evidence="1">Membrane</location>
        <topology evidence="1">Multi-pass membrane protein</topology>
    </subcellularLocation>
</comment>
<comment type="function">
    <text evidence="11">Subunits I and II form the functional core of the enzyme complex. Electrons originating in cytochrome c are transferred via heme a and Cu(A) to the binuclear center formed by heme a3 and Cu(B).</text>
</comment>
<keyword evidence="6" id="KW-1278">Translocase</keyword>
<name>B1X202_CROS5</name>
<evidence type="ECO:0000256" key="3">
    <source>
        <dbReference type="ARBA" id="ARBA00022448"/>
    </source>
</evidence>
<keyword evidence="4 10" id="KW-0679">Respiratory chain</keyword>
<dbReference type="GO" id="GO:0042773">
    <property type="term" value="P:ATP synthesis coupled electron transport"/>
    <property type="evidence" value="ECO:0007669"/>
    <property type="project" value="TreeGrafter"/>
</dbReference>
<evidence type="ECO:0000256" key="2">
    <source>
        <dbReference type="ARBA" id="ARBA00007866"/>
    </source>
</evidence>
<dbReference type="GO" id="GO:0005507">
    <property type="term" value="F:copper ion binding"/>
    <property type="evidence" value="ECO:0007669"/>
    <property type="project" value="InterPro"/>
</dbReference>
<dbReference type="PANTHER" id="PTHR22888">
    <property type="entry name" value="CYTOCHROME C OXIDASE, SUBUNIT II"/>
    <property type="match status" value="1"/>
</dbReference>
<evidence type="ECO:0000256" key="4">
    <source>
        <dbReference type="ARBA" id="ARBA00022660"/>
    </source>
</evidence>
<keyword evidence="7 10" id="KW-0249">Electron transport</keyword>
<dbReference type="Proteomes" id="UP000001203">
    <property type="component" value="Chromosome linear"/>
</dbReference>
<comment type="catalytic activity">
    <reaction evidence="11">
        <text>4 Fe(II)-[cytochrome c] + O2 + 8 H(+)(in) = 4 Fe(III)-[cytochrome c] + 2 H2O + 4 H(+)(out)</text>
        <dbReference type="Rhea" id="RHEA:11436"/>
        <dbReference type="Rhea" id="RHEA-COMP:10350"/>
        <dbReference type="Rhea" id="RHEA-COMP:14399"/>
        <dbReference type="ChEBI" id="CHEBI:15377"/>
        <dbReference type="ChEBI" id="CHEBI:15378"/>
        <dbReference type="ChEBI" id="CHEBI:15379"/>
        <dbReference type="ChEBI" id="CHEBI:29033"/>
        <dbReference type="ChEBI" id="CHEBI:29034"/>
        <dbReference type="EC" id="7.1.1.9"/>
    </reaction>
</comment>
<dbReference type="SUPFAM" id="SSF81464">
    <property type="entry name" value="Cytochrome c oxidase subunit II-like, transmembrane region"/>
    <property type="match status" value="1"/>
</dbReference>
<keyword evidence="11" id="KW-0479">Metal-binding</keyword>
<dbReference type="InterPro" id="IPR045187">
    <property type="entry name" value="CcO_II"/>
</dbReference>
<comment type="similarity">
    <text evidence="2 10">Belongs to the cytochrome c oxidase subunit 2 family.</text>
</comment>
<feature type="transmembrane region" description="Helical" evidence="12">
    <location>
        <begin position="7"/>
        <end position="25"/>
    </location>
</feature>
<reference evidence="15 16" key="1">
    <citation type="journal article" date="2008" name="Proc. Natl. Acad. Sci. U.S.A.">
        <title>The genome of Cyanothece 51142, a unicellular diazotrophic cyanobacterium important in the marine nitrogen cycle.</title>
        <authorList>
            <person name="Welsh E.A."/>
            <person name="Liberton M."/>
            <person name="Stoeckel J."/>
            <person name="Loh T."/>
            <person name="Elvitigala T."/>
            <person name="Wang C."/>
            <person name="Wollam A."/>
            <person name="Fulton R.S."/>
            <person name="Clifton S.W."/>
            <person name="Jacobs J.M."/>
            <person name="Aurora R."/>
            <person name="Ghosh B.K."/>
            <person name="Sherman L.A."/>
            <person name="Smith R.D."/>
            <person name="Wilson R.K."/>
            <person name="Pakrasi H.B."/>
        </authorList>
    </citation>
    <scope>NUCLEOTIDE SEQUENCE [LARGE SCALE GENOMIC DNA]</scope>
    <source>
        <strain evidence="16">ATCC 51142 / BH68</strain>
    </source>
</reference>
<dbReference type="OrthoDB" id="9781261at2"/>
<dbReference type="PANTHER" id="PTHR22888:SF9">
    <property type="entry name" value="CYTOCHROME C OXIDASE SUBUNIT 2"/>
    <property type="match status" value="1"/>
</dbReference>
<dbReference type="PROSITE" id="PS50999">
    <property type="entry name" value="COX2_TM"/>
    <property type="match status" value="1"/>
</dbReference>
<feature type="transmembrane region" description="Helical" evidence="12">
    <location>
        <begin position="88"/>
        <end position="110"/>
    </location>
</feature>
<dbReference type="AlphaFoldDB" id="B1X202"/>
<dbReference type="Gene3D" id="1.10.287.90">
    <property type="match status" value="1"/>
</dbReference>
<evidence type="ECO:0000256" key="9">
    <source>
        <dbReference type="ARBA" id="ARBA00023136"/>
    </source>
</evidence>
<evidence type="ECO:0000256" key="6">
    <source>
        <dbReference type="ARBA" id="ARBA00022967"/>
    </source>
</evidence>
<keyword evidence="3 10" id="KW-0813">Transport</keyword>
<keyword evidence="5 10" id="KW-0812">Transmembrane</keyword>
<dbReference type="HOGENOM" id="CLU_036876_4_2_3"/>
<dbReference type="SUPFAM" id="SSF49503">
    <property type="entry name" value="Cupredoxins"/>
    <property type="match status" value="1"/>
</dbReference>
<evidence type="ECO:0000256" key="8">
    <source>
        <dbReference type="ARBA" id="ARBA00022989"/>
    </source>
</evidence>
<dbReference type="GO" id="GO:0004129">
    <property type="term" value="F:cytochrome-c oxidase activity"/>
    <property type="evidence" value="ECO:0007669"/>
    <property type="project" value="UniProtKB-EC"/>
</dbReference>
<comment type="cofactor">
    <cofactor evidence="11">
        <name>Cu cation</name>
        <dbReference type="ChEBI" id="CHEBI:23378"/>
    </cofactor>
    <text evidence="11">Binds a copper A center.</text>
</comment>
<dbReference type="EMBL" id="CP000807">
    <property type="protein sequence ID" value="ACB54163.1"/>
    <property type="molecule type" value="Genomic_DNA"/>
</dbReference>